<dbReference type="GO" id="GO:0008237">
    <property type="term" value="F:metallopeptidase activity"/>
    <property type="evidence" value="ECO:0007669"/>
    <property type="project" value="InterPro"/>
</dbReference>
<accession>A0A1Y3AXK9</accession>
<name>A0A1Y3AXK9_EURMA</name>
<feature type="non-terminal residue" evidence="5">
    <location>
        <position position="102"/>
    </location>
</feature>
<keyword evidence="2" id="KW-0732">Signal</keyword>
<dbReference type="AlphaFoldDB" id="A0A1Y3AXK9"/>
<evidence type="ECO:0000313" key="6">
    <source>
        <dbReference type="Proteomes" id="UP000194236"/>
    </source>
</evidence>
<evidence type="ECO:0000256" key="4">
    <source>
        <dbReference type="ARBA" id="ARBA00023180"/>
    </source>
</evidence>
<dbReference type="GO" id="GO:0008241">
    <property type="term" value="F:peptidyl-dipeptidase activity"/>
    <property type="evidence" value="ECO:0007669"/>
    <property type="project" value="InterPro"/>
</dbReference>
<gene>
    <name evidence="5" type="ORF">BLA29_013677</name>
</gene>
<sequence length="102" mass="12067">MDYIDHRLRQKFQDNDLDDYDSKQIPAHWLRSLNGGQMDSIIDIIIPYPDQRIDRDEQTNVIKTVTDFYVERGGFHPLPELFWQHSNLITHDNGSCHPLTMN</sequence>
<reference evidence="5 6" key="1">
    <citation type="submission" date="2017-03" db="EMBL/GenBank/DDBJ databases">
        <title>Genome Survey of Euroglyphus maynei.</title>
        <authorList>
            <person name="Arlian L.G."/>
            <person name="Morgan M.S."/>
            <person name="Rider S.D."/>
        </authorList>
    </citation>
    <scope>NUCLEOTIDE SEQUENCE [LARGE SCALE GENOMIC DNA]</scope>
    <source>
        <strain evidence="5">Arlian Lab</strain>
        <tissue evidence="5">Whole body</tissue>
    </source>
</reference>
<dbReference type="Pfam" id="PF01401">
    <property type="entry name" value="Peptidase_M2"/>
    <property type="match status" value="1"/>
</dbReference>
<comment type="similarity">
    <text evidence="1">Belongs to the peptidase M2 family.</text>
</comment>
<keyword evidence="4" id="KW-0325">Glycoprotein</keyword>
<dbReference type="GO" id="GO:0016020">
    <property type="term" value="C:membrane"/>
    <property type="evidence" value="ECO:0007669"/>
    <property type="project" value="InterPro"/>
</dbReference>
<dbReference type="Proteomes" id="UP000194236">
    <property type="component" value="Unassembled WGS sequence"/>
</dbReference>
<keyword evidence="6" id="KW-1185">Reference proteome</keyword>
<evidence type="ECO:0000256" key="2">
    <source>
        <dbReference type="ARBA" id="ARBA00022729"/>
    </source>
</evidence>
<evidence type="ECO:0000256" key="3">
    <source>
        <dbReference type="ARBA" id="ARBA00023157"/>
    </source>
</evidence>
<evidence type="ECO:0000256" key="1">
    <source>
        <dbReference type="ARBA" id="ARBA00008139"/>
    </source>
</evidence>
<dbReference type="InterPro" id="IPR001548">
    <property type="entry name" value="Peptidase_M2"/>
</dbReference>
<keyword evidence="3" id="KW-1015">Disulfide bond</keyword>
<protein>
    <submittedName>
        <fullName evidence="5">Uncharacterized protein</fullName>
    </submittedName>
</protein>
<comment type="caution">
    <text evidence="5">The sequence shown here is derived from an EMBL/GenBank/DDBJ whole genome shotgun (WGS) entry which is preliminary data.</text>
</comment>
<evidence type="ECO:0000313" key="5">
    <source>
        <dbReference type="EMBL" id="OTF73221.1"/>
    </source>
</evidence>
<dbReference type="GO" id="GO:0006508">
    <property type="term" value="P:proteolysis"/>
    <property type="evidence" value="ECO:0007669"/>
    <property type="project" value="InterPro"/>
</dbReference>
<proteinExistence type="inferred from homology"/>
<organism evidence="5 6">
    <name type="scientific">Euroglyphus maynei</name>
    <name type="common">Mayne's house dust mite</name>
    <dbReference type="NCBI Taxonomy" id="6958"/>
    <lineage>
        <taxon>Eukaryota</taxon>
        <taxon>Metazoa</taxon>
        <taxon>Ecdysozoa</taxon>
        <taxon>Arthropoda</taxon>
        <taxon>Chelicerata</taxon>
        <taxon>Arachnida</taxon>
        <taxon>Acari</taxon>
        <taxon>Acariformes</taxon>
        <taxon>Sarcoptiformes</taxon>
        <taxon>Astigmata</taxon>
        <taxon>Psoroptidia</taxon>
        <taxon>Analgoidea</taxon>
        <taxon>Pyroglyphidae</taxon>
        <taxon>Pyroglyphinae</taxon>
        <taxon>Euroglyphus</taxon>
    </lineage>
</organism>
<dbReference type="EMBL" id="MUJZ01052584">
    <property type="protein sequence ID" value="OTF73221.1"/>
    <property type="molecule type" value="Genomic_DNA"/>
</dbReference>